<dbReference type="GO" id="GO:0061608">
    <property type="term" value="F:nuclear import signal receptor activity"/>
    <property type="evidence" value="ECO:0007669"/>
    <property type="project" value="InterPro"/>
</dbReference>
<keyword evidence="4" id="KW-0653">Protein transport</keyword>
<dbReference type="PIRSF" id="PIRSF005673">
    <property type="entry name" value="Importin_alpha"/>
    <property type="match status" value="1"/>
</dbReference>
<dbReference type="EMBL" id="KZ993423">
    <property type="protein sequence ID" value="RKP04830.1"/>
    <property type="molecule type" value="Genomic_DNA"/>
</dbReference>
<sequence>SGPQGDSHGYNLRHRRESYKQTTIPRTAAAARAQRVARDQKIRQQQREQLILGKRFRHRKLSQDGDEHLDSDIDESETNQLRSDLKDDRRSTRIQALKRLSKCLTEPSSAIKHYVVQGDCVRQLTAFLTSTDAEEQLQALWCITNIAAGPREFCRGVFDTAPYLISFLSNEDKKLSNQSAWALGNIALEGDDARALLHANGIVVPLVNLLDTNDDELLQTACFALSSMLHGKDPRPQEFVAAGIIPKLYNKLERCQDNKTVAEVCWVVAYLAHCGDDLCRQLLDAGFAHIMTYQAGRLYNDVPLILPLVRALGNISAGPDEYTAQFVAEKGFIDLLAGLLQCESRPVRKETLWLFSNLTAGQDAQVEQLVNAGLLEKLCGIFLHDNFDLRKEAVYSLMNIARRGERFFNLLPFDAILPGFLDFLRSQDEEMLRIGLAFVQLALDHVPLAQSKLEQAGAPDALDSAMLNQDEELHHVAGHLLDQIFDESSSTVPSVDAEGSRFNVVDAL</sequence>
<dbReference type="PANTHER" id="PTHR23316">
    <property type="entry name" value="IMPORTIN ALPHA"/>
    <property type="match status" value="1"/>
</dbReference>
<dbReference type="Proteomes" id="UP000271241">
    <property type="component" value="Unassembled WGS sequence"/>
</dbReference>
<evidence type="ECO:0000256" key="1">
    <source>
        <dbReference type="ARBA" id="ARBA00010394"/>
    </source>
</evidence>
<dbReference type="InterPro" id="IPR024931">
    <property type="entry name" value="Importin_alpha"/>
</dbReference>
<gene>
    <name evidence="7" type="ORF">THASP1DRAFT_33360</name>
</gene>
<reference evidence="8" key="1">
    <citation type="journal article" date="2018" name="Nat. Microbiol.">
        <title>Leveraging single-cell genomics to expand the fungal tree of life.</title>
        <authorList>
            <person name="Ahrendt S.R."/>
            <person name="Quandt C.A."/>
            <person name="Ciobanu D."/>
            <person name="Clum A."/>
            <person name="Salamov A."/>
            <person name="Andreopoulos B."/>
            <person name="Cheng J.F."/>
            <person name="Woyke T."/>
            <person name="Pelin A."/>
            <person name="Henrissat B."/>
            <person name="Reynolds N.K."/>
            <person name="Benny G.L."/>
            <person name="Smith M.E."/>
            <person name="James T.Y."/>
            <person name="Grigoriev I.V."/>
        </authorList>
    </citation>
    <scope>NUCLEOTIDE SEQUENCE [LARGE SCALE GENOMIC DNA]</scope>
    <source>
        <strain evidence="8">RSA 1356</strain>
    </source>
</reference>
<evidence type="ECO:0000256" key="5">
    <source>
        <dbReference type="PROSITE-ProRule" id="PRU00259"/>
    </source>
</evidence>
<dbReference type="Gene3D" id="1.25.10.10">
    <property type="entry name" value="Leucine-rich Repeat Variant"/>
    <property type="match status" value="1"/>
</dbReference>
<evidence type="ECO:0000256" key="6">
    <source>
        <dbReference type="SAM" id="MobiDB-lite"/>
    </source>
</evidence>
<evidence type="ECO:0000256" key="4">
    <source>
        <dbReference type="ARBA" id="ARBA00022927"/>
    </source>
</evidence>
<dbReference type="InterPro" id="IPR011989">
    <property type="entry name" value="ARM-like"/>
</dbReference>
<keyword evidence="3" id="KW-0677">Repeat</keyword>
<dbReference type="OrthoDB" id="29145at2759"/>
<evidence type="ECO:0000256" key="2">
    <source>
        <dbReference type="ARBA" id="ARBA00022448"/>
    </source>
</evidence>
<evidence type="ECO:0000313" key="7">
    <source>
        <dbReference type="EMBL" id="RKP04830.1"/>
    </source>
</evidence>
<feature type="non-terminal residue" evidence="7">
    <location>
        <position position="1"/>
    </location>
</feature>
<dbReference type="PROSITE" id="PS50176">
    <property type="entry name" value="ARM_REPEAT"/>
    <property type="match status" value="1"/>
</dbReference>
<feature type="region of interest" description="Disordered" evidence="6">
    <location>
        <begin position="1"/>
        <end position="41"/>
    </location>
</feature>
<evidence type="ECO:0000256" key="3">
    <source>
        <dbReference type="ARBA" id="ARBA00022737"/>
    </source>
</evidence>
<proteinExistence type="inferred from homology"/>
<dbReference type="InterPro" id="IPR000225">
    <property type="entry name" value="Armadillo"/>
</dbReference>
<name>A0A4P9XHZ2_9FUNG</name>
<dbReference type="SUPFAM" id="SSF48371">
    <property type="entry name" value="ARM repeat"/>
    <property type="match status" value="1"/>
</dbReference>
<dbReference type="STRING" id="78915.A0A4P9XHZ2"/>
<accession>A0A4P9XHZ2</accession>
<dbReference type="InterPro" id="IPR016024">
    <property type="entry name" value="ARM-type_fold"/>
</dbReference>
<keyword evidence="2" id="KW-0813">Transport</keyword>
<protein>
    <submittedName>
        <fullName evidence="7">Armadillo-type protein</fullName>
    </submittedName>
</protein>
<evidence type="ECO:0000313" key="8">
    <source>
        <dbReference type="Proteomes" id="UP000271241"/>
    </source>
</evidence>
<dbReference type="GO" id="GO:0006606">
    <property type="term" value="P:protein import into nucleus"/>
    <property type="evidence" value="ECO:0007669"/>
    <property type="project" value="InterPro"/>
</dbReference>
<feature type="compositionally biased region" description="Basic and acidic residues" evidence="6">
    <location>
        <begin position="61"/>
        <end position="71"/>
    </location>
</feature>
<comment type="similarity">
    <text evidence="1">Belongs to the importin alpha family.</text>
</comment>
<organism evidence="7 8">
    <name type="scientific">Thamnocephalis sphaerospora</name>
    <dbReference type="NCBI Taxonomy" id="78915"/>
    <lineage>
        <taxon>Eukaryota</taxon>
        <taxon>Fungi</taxon>
        <taxon>Fungi incertae sedis</taxon>
        <taxon>Zoopagomycota</taxon>
        <taxon>Zoopagomycotina</taxon>
        <taxon>Zoopagomycetes</taxon>
        <taxon>Zoopagales</taxon>
        <taxon>Sigmoideomycetaceae</taxon>
        <taxon>Thamnocephalis</taxon>
    </lineage>
</organism>
<keyword evidence="8" id="KW-1185">Reference proteome</keyword>
<feature type="repeat" description="ARM" evidence="5">
    <location>
        <begin position="159"/>
        <end position="201"/>
    </location>
</feature>
<dbReference type="AlphaFoldDB" id="A0A4P9XHZ2"/>
<dbReference type="Pfam" id="PF13513">
    <property type="entry name" value="HEAT_EZ"/>
    <property type="match status" value="1"/>
</dbReference>
<dbReference type="SMART" id="SM00185">
    <property type="entry name" value="ARM"/>
    <property type="match status" value="7"/>
</dbReference>
<feature type="region of interest" description="Disordered" evidence="6">
    <location>
        <begin position="61"/>
        <end position="88"/>
    </location>
</feature>
<dbReference type="GO" id="GO:0005737">
    <property type="term" value="C:cytoplasm"/>
    <property type="evidence" value="ECO:0007669"/>
    <property type="project" value="InterPro"/>
</dbReference>